<dbReference type="InterPro" id="IPR051012">
    <property type="entry name" value="CellSynth/LPSAsmb/PSIAsmb"/>
</dbReference>
<dbReference type="PANTHER" id="PTHR45586:SF1">
    <property type="entry name" value="LIPOPOLYSACCHARIDE ASSEMBLY PROTEIN B"/>
    <property type="match status" value="1"/>
</dbReference>
<organism evidence="5 6">
    <name type="scientific">Flavivirga rizhaonensis</name>
    <dbReference type="NCBI Taxonomy" id="2559571"/>
    <lineage>
        <taxon>Bacteria</taxon>
        <taxon>Pseudomonadati</taxon>
        <taxon>Bacteroidota</taxon>
        <taxon>Flavobacteriia</taxon>
        <taxon>Flavobacteriales</taxon>
        <taxon>Flavobacteriaceae</taxon>
        <taxon>Flavivirga</taxon>
    </lineage>
</organism>
<dbReference type="SMART" id="SM00028">
    <property type="entry name" value="TPR"/>
    <property type="match status" value="4"/>
</dbReference>
<evidence type="ECO:0000313" key="6">
    <source>
        <dbReference type="Proteomes" id="UP000307602"/>
    </source>
</evidence>
<dbReference type="PROSITE" id="PS50293">
    <property type="entry name" value="TPR_REGION"/>
    <property type="match status" value="1"/>
</dbReference>
<dbReference type="Pfam" id="PF14559">
    <property type="entry name" value="TPR_19"/>
    <property type="match status" value="1"/>
</dbReference>
<reference evidence="5 6" key="1">
    <citation type="submission" date="2019-04" db="EMBL/GenBank/DDBJ databases">
        <authorList>
            <person name="Liu A."/>
        </authorList>
    </citation>
    <scope>NUCLEOTIDE SEQUENCE [LARGE SCALE GENOMIC DNA]</scope>
    <source>
        <strain evidence="5 6">RZ03</strain>
    </source>
</reference>
<proteinExistence type="predicted"/>
<feature type="repeat" description="TPR" evidence="3">
    <location>
        <begin position="254"/>
        <end position="287"/>
    </location>
</feature>
<dbReference type="RefSeq" id="WP_135876383.1">
    <property type="nucleotide sequence ID" value="NZ_SRSO01000007.1"/>
</dbReference>
<evidence type="ECO:0000256" key="3">
    <source>
        <dbReference type="PROSITE-ProRule" id="PRU00339"/>
    </source>
</evidence>
<feature type="signal peptide" evidence="4">
    <location>
        <begin position="1"/>
        <end position="20"/>
    </location>
</feature>
<evidence type="ECO:0000256" key="4">
    <source>
        <dbReference type="SAM" id="SignalP"/>
    </source>
</evidence>
<protein>
    <submittedName>
        <fullName evidence="5">Tetratricopeptide repeat protein</fullName>
    </submittedName>
</protein>
<feature type="repeat" description="TPR" evidence="3">
    <location>
        <begin position="288"/>
        <end position="321"/>
    </location>
</feature>
<name>A0A4S1DYW5_9FLAO</name>
<sequence length="420" mass="47165">MRKQLIIALIFSVSASFTFAQKKELKTAAKAIKGGNFAEAKTALKQAKTLESSMDDKTKSKFYYLNSQALYAQGKGSLTDIDGALANLKKVKVGYSAEVNLLKQDIANGLLLKGNEAYEKKDFSDASVFFEKSYRVAERDTVFLYYAAATAVNVSEYDRALKLYEELKKLGYTGISKQYYATNVETQKEEAFNSKDLRDISVRAKTHIKPTERKSESKKPEIVKNIALIYVNKGDNEKAIAAMKEARAESPNDVNLILSEANVHYKMGNTEEFKKLLEKATQMDPNNPELQYNLGVIAAESKQTEEAKQYYEKAIELDPKYINAYINLSALVLNEEEAIIKEMNGLGTSRADNKRYDELRAQRQNLYREAIPYLTKALEIDSKSISAAKTLMNIYSILGETDKYKSMKEKVAAIEGAEAN</sequence>
<dbReference type="InterPro" id="IPR011990">
    <property type="entry name" value="TPR-like_helical_dom_sf"/>
</dbReference>
<keyword evidence="1" id="KW-0677">Repeat</keyword>
<dbReference type="EMBL" id="SRSO01000007">
    <property type="protein sequence ID" value="TGV03329.1"/>
    <property type="molecule type" value="Genomic_DNA"/>
</dbReference>
<feature type="repeat" description="TPR" evidence="3">
    <location>
        <begin position="220"/>
        <end position="253"/>
    </location>
</feature>
<comment type="caution">
    <text evidence="5">The sequence shown here is derived from an EMBL/GenBank/DDBJ whole genome shotgun (WGS) entry which is preliminary data.</text>
</comment>
<dbReference type="InterPro" id="IPR019734">
    <property type="entry name" value="TPR_rpt"/>
</dbReference>
<accession>A0A4S1DYW5</accession>
<feature type="chain" id="PRO_5020525280" evidence="4">
    <location>
        <begin position="21"/>
        <end position="420"/>
    </location>
</feature>
<keyword evidence="4" id="KW-0732">Signal</keyword>
<evidence type="ECO:0000256" key="2">
    <source>
        <dbReference type="ARBA" id="ARBA00022803"/>
    </source>
</evidence>
<dbReference type="SUPFAM" id="SSF48452">
    <property type="entry name" value="TPR-like"/>
    <property type="match status" value="2"/>
</dbReference>
<dbReference type="AlphaFoldDB" id="A0A4S1DYW5"/>
<dbReference type="Gene3D" id="1.25.40.10">
    <property type="entry name" value="Tetratricopeptide repeat domain"/>
    <property type="match status" value="3"/>
</dbReference>
<evidence type="ECO:0000256" key="1">
    <source>
        <dbReference type="ARBA" id="ARBA00022737"/>
    </source>
</evidence>
<dbReference type="OrthoDB" id="1149028at2"/>
<keyword evidence="6" id="KW-1185">Reference proteome</keyword>
<dbReference type="PANTHER" id="PTHR45586">
    <property type="entry name" value="TPR REPEAT-CONTAINING PROTEIN PA4667"/>
    <property type="match status" value="1"/>
</dbReference>
<gene>
    <name evidence="5" type="ORF">EM932_06540</name>
</gene>
<dbReference type="Proteomes" id="UP000307602">
    <property type="component" value="Unassembled WGS sequence"/>
</dbReference>
<evidence type="ECO:0000313" key="5">
    <source>
        <dbReference type="EMBL" id="TGV03329.1"/>
    </source>
</evidence>
<keyword evidence="2 3" id="KW-0802">TPR repeat</keyword>
<dbReference type="PROSITE" id="PS50005">
    <property type="entry name" value="TPR"/>
    <property type="match status" value="3"/>
</dbReference>